<evidence type="ECO:0000256" key="1">
    <source>
        <dbReference type="ARBA" id="ARBA00000085"/>
    </source>
</evidence>
<evidence type="ECO:0000256" key="11">
    <source>
        <dbReference type="ARBA" id="ARBA00022989"/>
    </source>
</evidence>
<dbReference type="PROSITE" id="PS50885">
    <property type="entry name" value="HAMP"/>
    <property type="match status" value="1"/>
</dbReference>
<dbReference type="PANTHER" id="PTHR45528">
    <property type="entry name" value="SENSOR HISTIDINE KINASE CPXA"/>
    <property type="match status" value="1"/>
</dbReference>
<keyword evidence="8" id="KW-0547">Nucleotide-binding</keyword>
<dbReference type="SMART" id="SM00388">
    <property type="entry name" value="HisKA"/>
    <property type="match status" value="1"/>
</dbReference>
<evidence type="ECO:0000313" key="18">
    <source>
        <dbReference type="Proteomes" id="UP000005435"/>
    </source>
</evidence>
<evidence type="ECO:0000256" key="6">
    <source>
        <dbReference type="ARBA" id="ARBA00022679"/>
    </source>
</evidence>
<proteinExistence type="predicted"/>
<dbReference type="Proteomes" id="UP000005435">
    <property type="component" value="Chromosome"/>
</dbReference>
<dbReference type="PRINTS" id="PR00344">
    <property type="entry name" value="BCTRLSENSOR"/>
</dbReference>
<dbReference type="Gene3D" id="3.30.565.10">
    <property type="entry name" value="Histidine kinase-like ATPase, C-terminal domain"/>
    <property type="match status" value="1"/>
</dbReference>
<feature type="domain" description="HAMP" evidence="16">
    <location>
        <begin position="188"/>
        <end position="241"/>
    </location>
</feature>
<dbReference type="RefSeq" id="WP_014255381.1">
    <property type="nucleotide sequence ID" value="NC_016627.1"/>
</dbReference>
<protein>
    <recommendedName>
        <fullName evidence="3">histidine kinase</fullName>
        <ecNumber evidence="3">2.7.13.3</ecNumber>
    </recommendedName>
</protein>
<accession>G8LXB1</accession>
<sequence precursor="true">MKYSLRTKLTLSYIFIILLLVSLIFFFTNVVLEKYFQSYIIRQQEERNKEVVSLINQQYRDDVWNRDVIEDIGIYALENGLIVKVKDLKGNVIWDATVHNNGLCTQMLAHMAKNMESRYKNFDGRYVENSYPLYKDNLNFGVVEIGYYGPFYFNDSDLDFINSLNKVLIGIGLISVLLAVVFGTIMARRLSQPISRVIRATQIIARGDYRDRIVEESSTKEIGEMTSAINNLAETLEKQEALRKRMSLDVAHEFRTPIATLQSHLEAMIDGIWKPDAMRLKSCHEEVLRIGRMVRDIEQLAKFEGENLILNKEKVELSELIQTIVYNFESDFKNKGVELKVTGNKCIVSVDRDKISQVIVNLLSNALKCTPEGGTVEIKVAGLEKDAVIIVKDNGIGIEKEDLPYIFERFYRADRSRNRNTGGSGIGLTIAKSLVEAHRGKIEVKSEPGKGSEFTVTLPYS</sequence>
<keyword evidence="13 14" id="KW-0472">Membrane</keyword>
<evidence type="ECO:0000313" key="17">
    <source>
        <dbReference type="EMBL" id="AEV68802.1"/>
    </source>
</evidence>
<dbReference type="EC" id="2.7.13.3" evidence="3"/>
<evidence type="ECO:0000259" key="16">
    <source>
        <dbReference type="PROSITE" id="PS50885"/>
    </source>
</evidence>
<dbReference type="InterPro" id="IPR036890">
    <property type="entry name" value="HATPase_C_sf"/>
</dbReference>
<evidence type="ECO:0000256" key="2">
    <source>
        <dbReference type="ARBA" id="ARBA00004651"/>
    </source>
</evidence>
<dbReference type="STRING" id="720554.Clocl_2210"/>
<evidence type="ECO:0000256" key="12">
    <source>
        <dbReference type="ARBA" id="ARBA00023012"/>
    </source>
</evidence>
<dbReference type="InterPro" id="IPR003594">
    <property type="entry name" value="HATPase_dom"/>
</dbReference>
<dbReference type="eggNOG" id="COG5002">
    <property type="taxonomic scope" value="Bacteria"/>
</dbReference>
<dbReference type="HOGENOM" id="CLU_000445_89_6_9"/>
<dbReference type="SMART" id="SM00387">
    <property type="entry name" value="HATPase_c"/>
    <property type="match status" value="1"/>
</dbReference>
<keyword evidence="4" id="KW-1003">Cell membrane</keyword>
<evidence type="ECO:0000256" key="8">
    <source>
        <dbReference type="ARBA" id="ARBA00022741"/>
    </source>
</evidence>
<dbReference type="InterPro" id="IPR050398">
    <property type="entry name" value="HssS/ArlS-like"/>
</dbReference>
<dbReference type="InterPro" id="IPR005467">
    <property type="entry name" value="His_kinase_dom"/>
</dbReference>
<gene>
    <name evidence="17" type="ordered locus">Clocl_2210</name>
</gene>
<dbReference type="Pfam" id="PF00512">
    <property type="entry name" value="HisKA"/>
    <property type="match status" value="1"/>
</dbReference>
<keyword evidence="9 17" id="KW-0418">Kinase</keyword>
<evidence type="ECO:0000256" key="7">
    <source>
        <dbReference type="ARBA" id="ARBA00022692"/>
    </source>
</evidence>
<dbReference type="Gene3D" id="6.10.340.10">
    <property type="match status" value="1"/>
</dbReference>
<dbReference type="GO" id="GO:0000155">
    <property type="term" value="F:phosphorelay sensor kinase activity"/>
    <property type="evidence" value="ECO:0007669"/>
    <property type="project" value="InterPro"/>
</dbReference>
<keyword evidence="7 14" id="KW-0812">Transmembrane</keyword>
<feature type="transmembrane region" description="Helical" evidence="14">
    <location>
        <begin position="12"/>
        <end position="32"/>
    </location>
</feature>
<dbReference type="InterPro" id="IPR003661">
    <property type="entry name" value="HisK_dim/P_dom"/>
</dbReference>
<reference evidence="18" key="1">
    <citation type="submission" date="2011-12" db="EMBL/GenBank/DDBJ databases">
        <title>Complete sequence of Clostridium clariflavum DSM 19732.</title>
        <authorList>
            <consortium name="US DOE Joint Genome Institute"/>
            <person name="Lucas S."/>
            <person name="Han J."/>
            <person name="Lapidus A."/>
            <person name="Cheng J.-F."/>
            <person name="Goodwin L."/>
            <person name="Pitluck S."/>
            <person name="Peters L."/>
            <person name="Teshima H."/>
            <person name="Detter J.C."/>
            <person name="Han C."/>
            <person name="Tapia R."/>
            <person name="Land M."/>
            <person name="Hauser L."/>
            <person name="Kyrpides N."/>
            <person name="Ivanova N."/>
            <person name="Pagani I."/>
            <person name="Kitzmiller T."/>
            <person name="Lynd L."/>
            <person name="Izquierdo J."/>
            <person name="Woyke T."/>
        </authorList>
    </citation>
    <scope>NUCLEOTIDE SEQUENCE [LARGE SCALE GENOMIC DNA]</scope>
    <source>
        <strain evidence="18">DSM 19732 / NBRC 101661 / EBR45</strain>
    </source>
</reference>
<feature type="domain" description="Histidine kinase" evidence="15">
    <location>
        <begin position="249"/>
        <end position="461"/>
    </location>
</feature>
<reference evidence="17 18" key="2">
    <citation type="journal article" date="2012" name="Stand. Genomic Sci.">
        <title>Complete Genome Sequence of Clostridium clariflavum DSM 19732.</title>
        <authorList>
            <person name="Izquierdo J.A."/>
            <person name="Goodwin L."/>
            <person name="Davenport K.W."/>
            <person name="Teshima H."/>
            <person name="Bruce D."/>
            <person name="Detter C."/>
            <person name="Tapia R."/>
            <person name="Han S."/>
            <person name="Land M."/>
            <person name="Hauser L."/>
            <person name="Jeffries C.D."/>
            <person name="Han J."/>
            <person name="Pitluck S."/>
            <person name="Nolan M."/>
            <person name="Chen A."/>
            <person name="Huntemann M."/>
            <person name="Mavromatis K."/>
            <person name="Mikhailova N."/>
            <person name="Liolios K."/>
            <person name="Woyke T."/>
            <person name="Lynd L.R."/>
        </authorList>
    </citation>
    <scope>NUCLEOTIDE SEQUENCE [LARGE SCALE GENOMIC DNA]</scope>
    <source>
        <strain evidence="18">DSM 19732 / NBRC 101661 / EBR45</strain>
    </source>
</reference>
<keyword evidence="18" id="KW-1185">Reference proteome</keyword>
<keyword evidence="5" id="KW-0597">Phosphoprotein</keyword>
<name>G8LXB1_ACECE</name>
<keyword evidence="10" id="KW-0067">ATP-binding</keyword>
<dbReference type="CDD" id="cd00082">
    <property type="entry name" value="HisKA"/>
    <property type="match status" value="1"/>
</dbReference>
<dbReference type="InterPro" id="IPR003660">
    <property type="entry name" value="HAMP_dom"/>
</dbReference>
<dbReference type="SUPFAM" id="SSF158472">
    <property type="entry name" value="HAMP domain-like"/>
    <property type="match status" value="1"/>
</dbReference>
<evidence type="ECO:0000256" key="10">
    <source>
        <dbReference type="ARBA" id="ARBA00022840"/>
    </source>
</evidence>
<keyword evidence="11 14" id="KW-1133">Transmembrane helix</keyword>
<dbReference type="CDD" id="cd16922">
    <property type="entry name" value="HATPase_EvgS-ArcB-TorS-like"/>
    <property type="match status" value="1"/>
</dbReference>
<dbReference type="SUPFAM" id="SSF47384">
    <property type="entry name" value="Homodimeric domain of signal transducing histidine kinase"/>
    <property type="match status" value="1"/>
</dbReference>
<dbReference type="SUPFAM" id="SSF55874">
    <property type="entry name" value="ATPase domain of HSP90 chaperone/DNA topoisomerase II/histidine kinase"/>
    <property type="match status" value="1"/>
</dbReference>
<keyword evidence="6" id="KW-0808">Transferase</keyword>
<dbReference type="KEGG" id="ccl:Clocl_2210"/>
<dbReference type="GO" id="GO:0005886">
    <property type="term" value="C:plasma membrane"/>
    <property type="evidence" value="ECO:0007669"/>
    <property type="project" value="UniProtKB-SubCell"/>
</dbReference>
<organism evidence="17 18">
    <name type="scientific">Acetivibrio clariflavus (strain DSM 19732 / NBRC 101661 / EBR45)</name>
    <name type="common">Clostridium clariflavum</name>
    <dbReference type="NCBI Taxonomy" id="720554"/>
    <lineage>
        <taxon>Bacteria</taxon>
        <taxon>Bacillati</taxon>
        <taxon>Bacillota</taxon>
        <taxon>Clostridia</taxon>
        <taxon>Eubacteriales</taxon>
        <taxon>Oscillospiraceae</taxon>
        <taxon>Acetivibrio</taxon>
    </lineage>
</organism>
<dbReference type="Gene3D" id="1.10.287.130">
    <property type="match status" value="1"/>
</dbReference>
<dbReference type="FunFam" id="3.30.565.10:FF:000006">
    <property type="entry name" value="Sensor histidine kinase WalK"/>
    <property type="match status" value="1"/>
</dbReference>
<dbReference type="GO" id="GO:0005524">
    <property type="term" value="F:ATP binding"/>
    <property type="evidence" value="ECO:0007669"/>
    <property type="project" value="UniProtKB-KW"/>
</dbReference>
<dbReference type="PANTHER" id="PTHR45528:SF1">
    <property type="entry name" value="SENSOR HISTIDINE KINASE CPXA"/>
    <property type="match status" value="1"/>
</dbReference>
<dbReference type="Pfam" id="PF00672">
    <property type="entry name" value="HAMP"/>
    <property type="match status" value="1"/>
</dbReference>
<comment type="subcellular location">
    <subcellularLocation>
        <location evidence="2">Cell membrane</location>
        <topology evidence="2">Multi-pass membrane protein</topology>
    </subcellularLocation>
</comment>
<evidence type="ECO:0000256" key="14">
    <source>
        <dbReference type="SAM" id="Phobius"/>
    </source>
</evidence>
<dbReference type="AlphaFoldDB" id="G8LXB1"/>
<evidence type="ECO:0000256" key="3">
    <source>
        <dbReference type="ARBA" id="ARBA00012438"/>
    </source>
</evidence>
<dbReference type="CDD" id="cd06225">
    <property type="entry name" value="HAMP"/>
    <property type="match status" value="1"/>
</dbReference>
<evidence type="ECO:0000256" key="4">
    <source>
        <dbReference type="ARBA" id="ARBA00022475"/>
    </source>
</evidence>
<comment type="catalytic activity">
    <reaction evidence="1">
        <text>ATP + protein L-histidine = ADP + protein N-phospho-L-histidine.</text>
        <dbReference type="EC" id="2.7.13.3"/>
    </reaction>
</comment>
<evidence type="ECO:0000256" key="9">
    <source>
        <dbReference type="ARBA" id="ARBA00022777"/>
    </source>
</evidence>
<dbReference type="OrthoDB" id="9813151at2"/>
<evidence type="ECO:0000256" key="13">
    <source>
        <dbReference type="ARBA" id="ARBA00023136"/>
    </source>
</evidence>
<dbReference type="PROSITE" id="PS50109">
    <property type="entry name" value="HIS_KIN"/>
    <property type="match status" value="1"/>
</dbReference>
<dbReference type="InterPro" id="IPR004358">
    <property type="entry name" value="Sig_transdc_His_kin-like_C"/>
</dbReference>
<dbReference type="SMART" id="SM00304">
    <property type="entry name" value="HAMP"/>
    <property type="match status" value="1"/>
</dbReference>
<keyword evidence="12" id="KW-0902">Two-component regulatory system</keyword>
<evidence type="ECO:0000259" key="15">
    <source>
        <dbReference type="PROSITE" id="PS50109"/>
    </source>
</evidence>
<feature type="transmembrane region" description="Helical" evidence="14">
    <location>
        <begin position="167"/>
        <end position="187"/>
    </location>
</feature>
<dbReference type="Pfam" id="PF02518">
    <property type="entry name" value="HATPase_c"/>
    <property type="match status" value="1"/>
</dbReference>
<dbReference type="EMBL" id="CP003065">
    <property type="protein sequence ID" value="AEV68802.1"/>
    <property type="molecule type" value="Genomic_DNA"/>
</dbReference>
<evidence type="ECO:0000256" key="5">
    <source>
        <dbReference type="ARBA" id="ARBA00022553"/>
    </source>
</evidence>
<dbReference type="InterPro" id="IPR036097">
    <property type="entry name" value="HisK_dim/P_sf"/>
</dbReference>